<dbReference type="AlphaFoldDB" id="A0A7S4JUL9"/>
<proteinExistence type="predicted"/>
<feature type="compositionally biased region" description="Low complexity" evidence="1">
    <location>
        <begin position="98"/>
        <end position="121"/>
    </location>
</feature>
<sequence>MPPKLDSGGEAKSPTTIGASSKSTAAANPAGDAFAPPRTTTSHASSSSTSSSKRRRSSKMKTAYTPSESKDIAGVPGKNNIVPYIAERKQKPPATKKASVSASDSDSDSTSTSTHPRSSRALPPPSGLEPSITALACELRIDDPSWLIRYQELIRYHRHFGHVDVPRLHSANIPLASWVHNQRKDYKRYLAQRPGESGSRSPGGMGTARCHMTSAKEAALEKLGFKWDLHGAMWDRRYDELRQFLKEEGHVDVPQRYAGNPSLGRWVNTQRLQQRLRSEGKKSDMTPERYAKLGALGMVWYVKGPEQWNVRFDELIKYKQTYGNCEVPSRYGPNRKLGRWVSFQRTQYRLMREERHSHLTEERMKRLEAIGFSWMGITMSASGKSCGGMGGLEGGSAADVKKEGRSMLVAAGEAAARAREKKASGTKSYSSGAAASSPGKKKSVAVSSGKVRDNEAPTTETERPAKKPRIKADPDASTAATRAEAKRTEMDKKMEKRLKAGSEAPKATTVYL</sequence>
<dbReference type="Pfam" id="PF03457">
    <property type="entry name" value="HA"/>
    <property type="match status" value="3"/>
</dbReference>
<evidence type="ECO:0000256" key="1">
    <source>
        <dbReference type="SAM" id="MobiDB-lite"/>
    </source>
</evidence>
<feature type="domain" description="Helicase-associated" evidence="2">
    <location>
        <begin position="233"/>
        <end position="298"/>
    </location>
</feature>
<name>A0A7S4JUL9_9STRA</name>
<dbReference type="PANTHER" id="PTHR33418">
    <property type="entry name" value="HELICASE-ASSOCIATED"/>
    <property type="match status" value="1"/>
</dbReference>
<organism evidence="3">
    <name type="scientific">Odontella aurita</name>
    <dbReference type="NCBI Taxonomy" id="265563"/>
    <lineage>
        <taxon>Eukaryota</taxon>
        <taxon>Sar</taxon>
        <taxon>Stramenopiles</taxon>
        <taxon>Ochrophyta</taxon>
        <taxon>Bacillariophyta</taxon>
        <taxon>Mediophyceae</taxon>
        <taxon>Biddulphiophycidae</taxon>
        <taxon>Eupodiscales</taxon>
        <taxon>Odontellaceae</taxon>
        <taxon>Odontella</taxon>
    </lineage>
</organism>
<evidence type="ECO:0000313" key="3">
    <source>
        <dbReference type="EMBL" id="CAE2274898.1"/>
    </source>
</evidence>
<gene>
    <name evidence="3" type="ORF">OAUR00152_LOCUS34239</name>
</gene>
<dbReference type="EMBL" id="HBKQ01049668">
    <property type="protein sequence ID" value="CAE2274898.1"/>
    <property type="molecule type" value="Transcribed_RNA"/>
</dbReference>
<dbReference type="InterPro" id="IPR005114">
    <property type="entry name" value="Helicase_assoc"/>
</dbReference>
<dbReference type="PANTHER" id="PTHR33418:SF1">
    <property type="entry name" value="HELICASE-ASSOCIATED DOMAIN-CONTAINING PROTEIN"/>
    <property type="match status" value="1"/>
</dbReference>
<protein>
    <recommendedName>
        <fullName evidence="2">Helicase-associated domain-containing protein</fullName>
    </recommendedName>
</protein>
<feature type="compositionally biased region" description="Low complexity" evidence="1">
    <location>
        <begin position="425"/>
        <end position="449"/>
    </location>
</feature>
<feature type="compositionally biased region" description="Low complexity" evidence="1">
    <location>
        <begin position="25"/>
        <end position="51"/>
    </location>
</feature>
<feature type="region of interest" description="Disordered" evidence="1">
    <location>
        <begin position="1"/>
        <end position="129"/>
    </location>
</feature>
<feature type="region of interest" description="Disordered" evidence="1">
    <location>
        <begin position="419"/>
        <end position="512"/>
    </location>
</feature>
<feature type="domain" description="Helicase-associated" evidence="2">
    <location>
        <begin position="144"/>
        <end position="225"/>
    </location>
</feature>
<evidence type="ECO:0000259" key="2">
    <source>
        <dbReference type="Pfam" id="PF03457"/>
    </source>
</evidence>
<feature type="compositionally biased region" description="Polar residues" evidence="1">
    <location>
        <begin position="13"/>
        <end position="24"/>
    </location>
</feature>
<dbReference type="Gene3D" id="6.10.140.530">
    <property type="match status" value="3"/>
</dbReference>
<accession>A0A7S4JUL9</accession>
<reference evidence="3" key="1">
    <citation type="submission" date="2021-01" db="EMBL/GenBank/DDBJ databases">
        <authorList>
            <person name="Corre E."/>
            <person name="Pelletier E."/>
            <person name="Niang G."/>
            <person name="Scheremetjew M."/>
            <person name="Finn R."/>
            <person name="Kale V."/>
            <person name="Holt S."/>
            <person name="Cochrane G."/>
            <person name="Meng A."/>
            <person name="Brown T."/>
            <person name="Cohen L."/>
        </authorList>
    </citation>
    <scope>NUCLEOTIDE SEQUENCE</scope>
    <source>
        <strain evidence="3">Isolate 1302-5</strain>
    </source>
</reference>
<feature type="compositionally biased region" description="Basic and acidic residues" evidence="1">
    <location>
        <begin position="450"/>
        <end position="474"/>
    </location>
</feature>
<feature type="domain" description="Helicase-associated" evidence="2">
    <location>
        <begin position="305"/>
        <end position="372"/>
    </location>
</feature>
<feature type="compositionally biased region" description="Basic and acidic residues" evidence="1">
    <location>
        <begin position="483"/>
        <end position="500"/>
    </location>
</feature>